<feature type="domain" description="AB hydrolase-1" evidence="1">
    <location>
        <begin position="53"/>
        <end position="276"/>
    </location>
</feature>
<reference evidence="2" key="1">
    <citation type="submission" date="2023-03" db="EMBL/GenBank/DDBJ databases">
        <title>Actinoallomurus iriomotensis NBRC 103681.</title>
        <authorList>
            <person name="Ichikawa N."/>
            <person name="Sato H."/>
            <person name="Tonouchi N."/>
        </authorList>
    </citation>
    <scope>NUCLEOTIDE SEQUENCE</scope>
    <source>
        <strain evidence="2">NBRC 103681</strain>
    </source>
</reference>
<name>A0A9W6RNI8_9ACTN</name>
<dbReference type="InterPro" id="IPR029058">
    <property type="entry name" value="AB_hydrolase_fold"/>
</dbReference>
<dbReference type="InterPro" id="IPR000073">
    <property type="entry name" value="AB_hydrolase_1"/>
</dbReference>
<comment type="caution">
    <text evidence="2">The sequence shown here is derived from an EMBL/GenBank/DDBJ whole genome shotgun (WGS) entry which is preliminary data.</text>
</comment>
<dbReference type="AlphaFoldDB" id="A0A9W6RNI8"/>
<dbReference type="RefSeq" id="WP_285629565.1">
    <property type="nucleotide sequence ID" value="NZ_BSTJ01000009.1"/>
</dbReference>
<dbReference type="GO" id="GO:0003824">
    <property type="term" value="F:catalytic activity"/>
    <property type="evidence" value="ECO:0007669"/>
    <property type="project" value="UniProtKB-ARBA"/>
</dbReference>
<dbReference type="PRINTS" id="PR00111">
    <property type="entry name" value="ABHYDROLASE"/>
</dbReference>
<gene>
    <name evidence="2" type="ORF">Airi01_070010</name>
</gene>
<dbReference type="Gene3D" id="3.40.50.1820">
    <property type="entry name" value="alpha/beta hydrolase"/>
    <property type="match status" value="1"/>
</dbReference>
<proteinExistence type="predicted"/>
<dbReference type="EMBL" id="BSTJ01000009">
    <property type="protein sequence ID" value="GLY78734.1"/>
    <property type="molecule type" value="Genomic_DNA"/>
</dbReference>
<accession>A0A9W6RNI8</accession>
<dbReference type="PANTHER" id="PTHR43433:SF5">
    <property type="entry name" value="AB HYDROLASE-1 DOMAIN-CONTAINING PROTEIN"/>
    <property type="match status" value="1"/>
</dbReference>
<dbReference type="SUPFAM" id="SSF53474">
    <property type="entry name" value="alpha/beta-Hydrolases"/>
    <property type="match status" value="1"/>
</dbReference>
<protein>
    <recommendedName>
        <fullName evidence="1">AB hydrolase-1 domain-containing protein</fullName>
    </recommendedName>
</protein>
<dbReference type="InterPro" id="IPR050471">
    <property type="entry name" value="AB_hydrolase"/>
</dbReference>
<dbReference type="Pfam" id="PF00561">
    <property type="entry name" value="Abhydrolase_1"/>
    <property type="match status" value="1"/>
</dbReference>
<evidence type="ECO:0000313" key="2">
    <source>
        <dbReference type="EMBL" id="GLY78734.1"/>
    </source>
</evidence>
<dbReference type="PANTHER" id="PTHR43433">
    <property type="entry name" value="HYDROLASE, ALPHA/BETA FOLD FAMILY PROTEIN"/>
    <property type="match status" value="1"/>
</dbReference>
<sequence>MGAQADLRRGLGFMRPLGRVGPSVIEPALPPTRVLDLPGRGRVTARVVDGDAPVLLLHGWTLTADVNFCHLMPRLPGGLVAMDHHGHGRGPARTERFTIEGAADDHIALLDALGIDKVIVLGYSLGGPIGLDLARRYPERVAGLVLQATALRFDSWMDKLTRPLLRAVRPLTALGLGRTAPLRFFGDTRNRSTETKLLWQWLRRELMLCHPRTMVDVMLAEYDFDFRPHAASLRDVPTVVVLTSKDSAVPPRDQRDMAERLGAEVITVDEDHDVFLAAPKTYVAASLEAIARVTT</sequence>
<evidence type="ECO:0000313" key="3">
    <source>
        <dbReference type="Proteomes" id="UP001165135"/>
    </source>
</evidence>
<dbReference type="Proteomes" id="UP001165135">
    <property type="component" value="Unassembled WGS sequence"/>
</dbReference>
<evidence type="ECO:0000259" key="1">
    <source>
        <dbReference type="Pfam" id="PF00561"/>
    </source>
</evidence>
<organism evidence="2 3">
    <name type="scientific">Actinoallomurus iriomotensis</name>
    <dbReference type="NCBI Taxonomy" id="478107"/>
    <lineage>
        <taxon>Bacteria</taxon>
        <taxon>Bacillati</taxon>
        <taxon>Actinomycetota</taxon>
        <taxon>Actinomycetes</taxon>
        <taxon>Streptosporangiales</taxon>
        <taxon>Thermomonosporaceae</taxon>
        <taxon>Actinoallomurus</taxon>
    </lineage>
</organism>